<protein>
    <submittedName>
        <fullName evidence="1">Uncharacterized protein</fullName>
    </submittedName>
</protein>
<accession>A0ABY6F616</accession>
<dbReference type="EMBL" id="CP089977">
    <property type="protein sequence ID" value="UXZ05545.1"/>
    <property type="molecule type" value="Genomic_DNA"/>
</dbReference>
<gene>
    <name evidence="1" type="ORF">LU297_03615</name>
</gene>
<evidence type="ECO:0000313" key="1">
    <source>
        <dbReference type="EMBL" id="UXZ05545.1"/>
    </source>
</evidence>
<evidence type="ECO:0000313" key="2">
    <source>
        <dbReference type="Proteomes" id="UP001063782"/>
    </source>
</evidence>
<organism evidence="1 2">
    <name type="scientific">Moraxella nasicaprae</name>
    <dbReference type="NCBI Taxonomy" id="2904122"/>
    <lineage>
        <taxon>Bacteria</taxon>
        <taxon>Pseudomonadati</taxon>
        <taxon>Pseudomonadota</taxon>
        <taxon>Gammaproteobacteria</taxon>
        <taxon>Moraxellales</taxon>
        <taxon>Moraxellaceae</taxon>
        <taxon>Moraxella</taxon>
    </lineage>
</organism>
<proteinExistence type="predicted"/>
<keyword evidence="2" id="KW-1185">Reference proteome</keyword>
<dbReference type="Proteomes" id="UP001063782">
    <property type="component" value="Chromosome"/>
</dbReference>
<dbReference type="RefSeq" id="WP_263077057.1">
    <property type="nucleotide sequence ID" value="NZ_CP089977.1"/>
</dbReference>
<name>A0ABY6F616_9GAMM</name>
<sequence>MDALQQENYFLKSALESATFTLNTVNQLMAIIHNHELETPELQALLWTIWTQIEQVINDTKDIAGGVR</sequence>
<reference evidence="1" key="1">
    <citation type="submission" date="2021-12" db="EMBL/GenBank/DDBJ databases">
        <title>taxonomy of Moraxella sp. ZY201224.</title>
        <authorList>
            <person name="Li F."/>
        </authorList>
    </citation>
    <scope>NUCLEOTIDE SEQUENCE</scope>
    <source>
        <strain evidence="1">ZY201224</strain>
    </source>
</reference>